<feature type="signal peptide" evidence="1">
    <location>
        <begin position="1"/>
        <end position="22"/>
    </location>
</feature>
<evidence type="ECO:0000313" key="2">
    <source>
        <dbReference type="EMBL" id="ANE43914.1"/>
    </source>
</evidence>
<accession>A0A172TAE2</accession>
<sequence>MKSNLPYSLTMALALATGSASAADLRIYPSFSEVRETVKATGTTLSVNLPQETWNSVIPGSLDLDGVAFSSAVQKQEANWLTSLEGKPVFLRTGDKIETVTLIRARDLLIRDAQGRYRNVPYSDLSFSDLPPLNPQSPTQTLTYTVPSGATGTLSYLTRAVTWSPRFTLKASSAGAQLSALADIRNGTELPYNVQNTELYAGDVEVQDGQPMPAAPMMMQRAEAASADFAAPKINTVGELRGLTRYDLSAPFTLPASSMVTLPFLTPKLTSFERFVGLTFFFNTQPTTGTMNRFYRFKADERLPSGSLTVREDGRIVGQTTIPETGKGANVEFSLGNDPDVRYTRSVETQNQQKDSKGNVTRTTYRVTYAFESSKDRAIRAEVTERAGGRRIIIDSAPAVQNQGVANLRVDVPANGKASKSFVLVIDNS</sequence>
<organism evidence="2 3">
    <name type="scientific">Deinococcus puniceus</name>
    <dbReference type="NCBI Taxonomy" id="1182568"/>
    <lineage>
        <taxon>Bacteria</taxon>
        <taxon>Thermotogati</taxon>
        <taxon>Deinococcota</taxon>
        <taxon>Deinococci</taxon>
        <taxon>Deinococcales</taxon>
        <taxon>Deinococcaceae</taxon>
        <taxon>Deinococcus</taxon>
    </lineage>
</organism>
<gene>
    <name evidence="2" type="ORF">SU48_09155</name>
</gene>
<dbReference type="PANTHER" id="PTHR38075:SF1">
    <property type="entry name" value="DUF4139 DOMAIN-CONTAINING PROTEIN"/>
    <property type="match status" value="1"/>
</dbReference>
<dbReference type="PANTHER" id="PTHR38075">
    <property type="entry name" value="DUF4139 DOMAIN-CONTAINING PROTEIN"/>
    <property type="match status" value="1"/>
</dbReference>
<protein>
    <submittedName>
        <fullName evidence="2">Uncharacterized protein</fullName>
    </submittedName>
</protein>
<evidence type="ECO:0000256" key="1">
    <source>
        <dbReference type="SAM" id="SignalP"/>
    </source>
</evidence>
<proteinExistence type="predicted"/>
<keyword evidence="3" id="KW-1185">Reference proteome</keyword>
<feature type="chain" id="PRO_5008000574" evidence="1">
    <location>
        <begin position="23"/>
        <end position="429"/>
    </location>
</feature>
<dbReference type="AlphaFoldDB" id="A0A172TAE2"/>
<dbReference type="Proteomes" id="UP000077363">
    <property type="component" value="Chromosome"/>
</dbReference>
<reference evidence="2 3" key="1">
    <citation type="submission" date="2015-01" db="EMBL/GenBank/DDBJ databases">
        <title>Deinococcus puniceus/DY1/ whole genome sequencing.</title>
        <authorList>
            <person name="Kim M.K."/>
            <person name="Srinivasan S."/>
            <person name="Lee J.-J."/>
        </authorList>
    </citation>
    <scope>NUCLEOTIDE SEQUENCE [LARGE SCALE GENOMIC DNA]</scope>
    <source>
        <strain evidence="2 3">DY1</strain>
    </source>
</reference>
<dbReference type="KEGG" id="dpu:SU48_09155"/>
<dbReference type="EMBL" id="CP011387">
    <property type="protein sequence ID" value="ANE43914.1"/>
    <property type="molecule type" value="Genomic_DNA"/>
</dbReference>
<evidence type="ECO:0000313" key="3">
    <source>
        <dbReference type="Proteomes" id="UP000077363"/>
    </source>
</evidence>
<dbReference type="OrthoDB" id="58667at2"/>
<dbReference type="STRING" id="1182568.SU48_09155"/>
<dbReference type="RefSeq" id="WP_064014985.1">
    <property type="nucleotide sequence ID" value="NZ_CP011387.1"/>
</dbReference>
<name>A0A172TAE2_9DEIO</name>
<dbReference type="PATRIC" id="fig|1182568.3.peg.1904"/>
<keyword evidence="1" id="KW-0732">Signal</keyword>